<name>A0A0M8N4E9_ESCWE</name>
<dbReference type="InterPro" id="IPR027519">
    <property type="entry name" value="KFase_ver/fungi-typ"/>
</dbReference>
<evidence type="ECO:0000313" key="4">
    <source>
        <dbReference type="EMBL" id="KOS19621.1"/>
    </source>
</evidence>
<comment type="function">
    <text evidence="3">Catalyzes the hydrolysis of N-formyl-L-kynurenine to L-kynurenine, the second step in the kynurenine pathway of tryptophan degradation. Kynurenine may be further oxidized to nicotinic acid, NAD(H) and NADP(H). Required for elimination of toxic metabolites.</text>
</comment>
<dbReference type="GO" id="GO:0034354">
    <property type="term" value="P:'de novo' NAD+ biosynthetic process from L-tryptophan"/>
    <property type="evidence" value="ECO:0007669"/>
    <property type="project" value="UniProtKB-UniRule"/>
</dbReference>
<dbReference type="HAMAP" id="MF_03014">
    <property type="entry name" value="KFase"/>
    <property type="match status" value="1"/>
</dbReference>
<comment type="caution">
    <text evidence="4">The sequence shown here is derived from an EMBL/GenBank/DDBJ whole genome shotgun (WGS) entry which is preliminary data.</text>
</comment>
<keyword evidence="2 3" id="KW-0823">Tryptophan catabolism</keyword>
<dbReference type="AlphaFoldDB" id="A0A0M8N4E9"/>
<feature type="active site" evidence="3">
    <location>
        <position position="266"/>
    </location>
</feature>
<dbReference type="PANTHER" id="PTHR48081:SF33">
    <property type="entry name" value="KYNURENINE FORMAMIDASE"/>
    <property type="match status" value="1"/>
</dbReference>
<accession>A0A0M8N4E9</accession>
<dbReference type="Gene3D" id="3.40.50.1820">
    <property type="entry name" value="alpha/beta hydrolase"/>
    <property type="match status" value="1"/>
</dbReference>
<gene>
    <name evidence="4" type="ORF">ESCO_000596</name>
</gene>
<dbReference type="InterPro" id="IPR050300">
    <property type="entry name" value="GDXG_lipolytic_enzyme"/>
</dbReference>
<comment type="pathway">
    <text evidence="3">Amino-acid degradation; L-tryptophan degradation via kynurenine pathway; L-kynurenine from L-tryptophan: step 2/2.</text>
</comment>
<proteinExistence type="inferred from homology"/>
<dbReference type="SUPFAM" id="SSF53474">
    <property type="entry name" value="alpha/beta-Hydrolases"/>
    <property type="match status" value="1"/>
</dbReference>
<dbReference type="OrthoDB" id="420264at2759"/>
<comment type="catalytic activity">
    <reaction evidence="3">
        <text>N-formyl-L-kynurenine + H2O = L-kynurenine + formate + H(+)</text>
        <dbReference type="Rhea" id="RHEA:13009"/>
        <dbReference type="ChEBI" id="CHEBI:15377"/>
        <dbReference type="ChEBI" id="CHEBI:15378"/>
        <dbReference type="ChEBI" id="CHEBI:15740"/>
        <dbReference type="ChEBI" id="CHEBI:57959"/>
        <dbReference type="ChEBI" id="CHEBI:58629"/>
        <dbReference type="EC" id="3.5.1.9"/>
    </reaction>
</comment>
<feature type="active site" description="Nucleophile" evidence="3">
    <location>
        <position position="143"/>
    </location>
</feature>
<feature type="active site" evidence="3">
    <location>
        <position position="234"/>
    </location>
</feature>
<reference evidence="4 5" key="1">
    <citation type="submission" date="2015-07" db="EMBL/GenBank/DDBJ databases">
        <title>The genome of the fungus Escovopsis weberi, a specialized disease agent of ant agriculture.</title>
        <authorList>
            <person name="de Man T.J."/>
            <person name="Stajich J.E."/>
            <person name="Kubicek C.P."/>
            <person name="Chenthamara K."/>
            <person name="Atanasova L."/>
            <person name="Druzhinina I.S."/>
            <person name="Birnbaum S."/>
            <person name="Barribeau S.M."/>
            <person name="Teiling C."/>
            <person name="Suen G."/>
            <person name="Currie C."/>
            <person name="Gerardo N.M."/>
        </authorList>
    </citation>
    <scope>NUCLEOTIDE SEQUENCE [LARGE SCALE GENOMIC DNA]</scope>
</reference>
<dbReference type="InterPro" id="IPR029058">
    <property type="entry name" value="AB_hydrolase_fold"/>
</dbReference>
<organism evidence="4 5">
    <name type="scientific">Escovopsis weberi</name>
    <dbReference type="NCBI Taxonomy" id="150374"/>
    <lineage>
        <taxon>Eukaryota</taxon>
        <taxon>Fungi</taxon>
        <taxon>Dikarya</taxon>
        <taxon>Ascomycota</taxon>
        <taxon>Pezizomycotina</taxon>
        <taxon>Sordariomycetes</taxon>
        <taxon>Hypocreomycetidae</taxon>
        <taxon>Hypocreales</taxon>
        <taxon>Hypocreaceae</taxon>
        <taxon>Escovopsis</taxon>
    </lineage>
</organism>
<dbReference type="EMBL" id="LGSR01000020">
    <property type="protein sequence ID" value="KOS19621.1"/>
    <property type="molecule type" value="Genomic_DNA"/>
</dbReference>
<dbReference type="Proteomes" id="UP000053831">
    <property type="component" value="Unassembled WGS sequence"/>
</dbReference>
<dbReference type="PANTHER" id="PTHR48081">
    <property type="entry name" value="AB HYDROLASE SUPERFAMILY PROTEIN C4A8.06C"/>
    <property type="match status" value="1"/>
</dbReference>
<dbReference type="UniPathway" id="UPA00333">
    <property type="reaction ID" value="UER00454"/>
</dbReference>
<evidence type="ECO:0000256" key="3">
    <source>
        <dbReference type="HAMAP-Rule" id="MF_03014"/>
    </source>
</evidence>
<evidence type="ECO:0000256" key="2">
    <source>
        <dbReference type="ARBA" id="ARBA00023079"/>
    </source>
</evidence>
<dbReference type="ESTHER" id="9hypo-a0a0m8n4e9">
    <property type="family name" value="Kynurenine-formamidase"/>
</dbReference>
<feature type="short sequence motif" description="HGGXW" evidence="3">
    <location>
        <begin position="47"/>
        <end position="51"/>
    </location>
</feature>
<sequence>MASHDIAGLEHTVLQYGDHALQRIGIWQHPQAELSSDPSCPWIVFIHGGGWRDPRNSLYDFVPSIKHVLSSTTTSTPPPPIRGFASIDYRLSPHPLFPQDPAATPPAELRAAKHPDHLDDVRSAIALLASRYRVGTYILIGHSAGATLAYQPFMAPDAAPHIPTPVPAGIIGIAGVYDLTGLCARKDGYEGFIGGAFGDRAAWDAASPAKFRGSFAGALAGGAHVSVLAASPADSLVDMPELEAMLEKLRGDGVDVVAVRDLTGEHDQIWQEGTQVANLVIDMLNRLS</sequence>
<protein>
    <recommendedName>
        <fullName evidence="3">Kynurenine formamidase</fullName>
        <shortName evidence="3">KFA</shortName>
        <shortName evidence="3">KFase</shortName>
        <ecNumber evidence="3">3.5.1.9</ecNumber>
    </recommendedName>
    <alternativeName>
        <fullName evidence="3">Arylformamidase</fullName>
    </alternativeName>
    <alternativeName>
        <fullName evidence="3">N-formylkynurenine formamidase</fullName>
        <shortName evidence="3">FKF</shortName>
    </alternativeName>
</protein>
<comment type="domain">
    <text evidence="3">The main chain amide nitrogen atoms of the second glycine and its adjacent residue in the HGGXW motif define the oxyanion hole, and stabilize the oxyanion that forms during the nucleophilic attack by the catalytic serine during substrate cleavage.</text>
</comment>
<keyword evidence="1 3" id="KW-0378">Hydrolase</keyword>
<evidence type="ECO:0000313" key="5">
    <source>
        <dbReference type="Proteomes" id="UP000053831"/>
    </source>
</evidence>
<evidence type="ECO:0000256" key="1">
    <source>
        <dbReference type="ARBA" id="ARBA00022801"/>
    </source>
</evidence>
<comment type="similarity">
    <text evidence="3">Belongs to the kynurenine formamidase family.</text>
</comment>
<dbReference type="EC" id="3.5.1.9" evidence="3"/>
<keyword evidence="5" id="KW-1185">Reference proteome</keyword>
<dbReference type="GO" id="GO:0004061">
    <property type="term" value="F:arylformamidase activity"/>
    <property type="evidence" value="ECO:0007669"/>
    <property type="project" value="UniProtKB-UniRule"/>
</dbReference>
<comment type="subunit">
    <text evidence="3">Homodimer.</text>
</comment>
<dbReference type="STRING" id="150374.A0A0M8N4E9"/>
<dbReference type="GO" id="GO:0019441">
    <property type="term" value="P:L-tryptophan catabolic process to kynurenine"/>
    <property type="evidence" value="ECO:0007669"/>
    <property type="project" value="UniProtKB-UniRule"/>
</dbReference>